<evidence type="ECO:0000256" key="8">
    <source>
        <dbReference type="ARBA" id="ARBA00023136"/>
    </source>
</evidence>
<sequence>MSKKLGTNNIWKHALAISLVLFTAFPIYVVIITSFDPTGGISSSSLLPVRFSFDNYILLFTDPLVPYWAWMKNSLIIATATAVTSVAIGAAAAFAFSRLRFKGRKVGLKALLLIQVFPSFLSLSAIYVIMEQVFLITPTFGLGSIWGLYLIYIGGALGVNVWLLKGFLDSIPLELDESARLDGASVPQVFWLIFLPLAAPVLAVIAVLSFIGTFNEFVLASLFLQDVERRTVAVGLQQFVGGQFEQTWGPFAAGSIIASIPLVIIFLSMQRFIIGGLTAGATKG</sequence>
<keyword evidence="8 9" id="KW-0472">Membrane</keyword>
<dbReference type="GO" id="GO:0042956">
    <property type="term" value="P:maltodextrin transmembrane transport"/>
    <property type="evidence" value="ECO:0007669"/>
    <property type="project" value="TreeGrafter"/>
</dbReference>
<evidence type="ECO:0000256" key="3">
    <source>
        <dbReference type="ARBA" id="ARBA00022448"/>
    </source>
</evidence>
<gene>
    <name evidence="11" type="ORF">GM51_15895</name>
</gene>
<feature type="transmembrane region" description="Helical" evidence="9">
    <location>
        <begin position="189"/>
        <end position="214"/>
    </location>
</feature>
<evidence type="ECO:0000259" key="10">
    <source>
        <dbReference type="PROSITE" id="PS50928"/>
    </source>
</evidence>
<feature type="transmembrane region" description="Helical" evidence="9">
    <location>
        <begin position="149"/>
        <end position="168"/>
    </location>
</feature>
<keyword evidence="7 9" id="KW-1133">Transmembrane helix</keyword>
<keyword evidence="4" id="KW-1003">Cell membrane</keyword>
<evidence type="ECO:0000256" key="9">
    <source>
        <dbReference type="SAM" id="Phobius"/>
    </source>
</evidence>
<accession>A0A094QKQ7</accession>
<dbReference type="Gene3D" id="1.10.3720.10">
    <property type="entry name" value="MetI-like"/>
    <property type="match status" value="1"/>
</dbReference>
<comment type="similarity">
    <text evidence="2">Belongs to the binding-protein-dependent transport system permease family. MalFG subfamily.</text>
</comment>
<dbReference type="SUPFAM" id="SSF161098">
    <property type="entry name" value="MetI-like"/>
    <property type="match status" value="1"/>
</dbReference>
<evidence type="ECO:0000256" key="7">
    <source>
        <dbReference type="ARBA" id="ARBA00022989"/>
    </source>
</evidence>
<feature type="transmembrane region" description="Helical" evidence="9">
    <location>
        <begin position="12"/>
        <end position="35"/>
    </location>
</feature>
<dbReference type="GO" id="GO:0005886">
    <property type="term" value="C:plasma membrane"/>
    <property type="evidence" value="ECO:0007669"/>
    <property type="project" value="UniProtKB-SubCell"/>
</dbReference>
<keyword evidence="3" id="KW-0813">Transport</keyword>
<dbReference type="EMBL" id="JNSL01000128">
    <property type="protein sequence ID" value="KGA15016.1"/>
    <property type="molecule type" value="Genomic_DNA"/>
</dbReference>
<evidence type="ECO:0000256" key="2">
    <source>
        <dbReference type="ARBA" id="ARBA00009047"/>
    </source>
</evidence>
<organism evidence="11">
    <name type="scientific">freshwater metagenome</name>
    <dbReference type="NCBI Taxonomy" id="449393"/>
    <lineage>
        <taxon>unclassified sequences</taxon>
        <taxon>metagenomes</taxon>
        <taxon>ecological metagenomes</taxon>
    </lineage>
</organism>
<dbReference type="PANTHER" id="PTHR32243:SF50">
    <property type="entry name" value="MALTOSE_MALTODEXTRIN TRANSPORT SYSTEM PERMEASE PROTEIN MALG"/>
    <property type="match status" value="1"/>
</dbReference>
<dbReference type="Pfam" id="PF00528">
    <property type="entry name" value="BPD_transp_1"/>
    <property type="match status" value="1"/>
</dbReference>
<dbReference type="AlphaFoldDB" id="A0A094QKQ7"/>
<feature type="transmembrane region" description="Helical" evidence="9">
    <location>
        <begin position="248"/>
        <end position="267"/>
    </location>
</feature>
<evidence type="ECO:0000256" key="4">
    <source>
        <dbReference type="ARBA" id="ARBA00022475"/>
    </source>
</evidence>
<evidence type="ECO:0000256" key="6">
    <source>
        <dbReference type="ARBA" id="ARBA00022692"/>
    </source>
</evidence>
<proteinExistence type="inferred from homology"/>
<feature type="domain" description="ABC transmembrane type-1" evidence="10">
    <location>
        <begin position="71"/>
        <end position="269"/>
    </location>
</feature>
<feature type="transmembrane region" description="Helical" evidence="9">
    <location>
        <begin position="75"/>
        <end position="96"/>
    </location>
</feature>
<dbReference type="PANTHER" id="PTHR32243">
    <property type="entry name" value="MALTOSE TRANSPORT SYSTEM PERMEASE-RELATED"/>
    <property type="match status" value="1"/>
</dbReference>
<comment type="caution">
    <text evidence="11">The sequence shown here is derived from an EMBL/GenBank/DDBJ whole genome shotgun (WGS) entry which is preliminary data.</text>
</comment>
<feature type="transmembrane region" description="Helical" evidence="9">
    <location>
        <begin position="108"/>
        <end position="129"/>
    </location>
</feature>
<dbReference type="InterPro" id="IPR035906">
    <property type="entry name" value="MetI-like_sf"/>
</dbReference>
<name>A0A094QKQ7_9ZZZZ</name>
<keyword evidence="6 9" id="KW-0812">Transmembrane</keyword>
<reference evidence="11" key="1">
    <citation type="submission" date="2014-06" db="EMBL/GenBank/DDBJ databases">
        <title>Key roles for freshwater Actinobacteria revealed by deep metagenomic sequencing.</title>
        <authorList>
            <person name="Ghai R."/>
            <person name="Mizuno C.M."/>
            <person name="Picazo A."/>
            <person name="Camacho A."/>
            <person name="Rodriguez-Valera F."/>
        </authorList>
    </citation>
    <scope>NUCLEOTIDE SEQUENCE</scope>
</reference>
<dbReference type="CDD" id="cd06261">
    <property type="entry name" value="TM_PBP2"/>
    <property type="match status" value="1"/>
</dbReference>
<dbReference type="InterPro" id="IPR050901">
    <property type="entry name" value="BP-dep_ABC_trans_perm"/>
</dbReference>
<dbReference type="GO" id="GO:0015423">
    <property type="term" value="F:ABC-type maltose transporter activity"/>
    <property type="evidence" value="ECO:0007669"/>
    <property type="project" value="TreeGrafter"/>
</dbReference>
<evidence type="ECO:0000256" key="5">
    <source>
        <dbReference type="ARBA" id="ARBA00022597"/>
    </source>
</evidence>
<keyword evidence="5" id="KW-0762">Sugar transport</keyword>
<dbReference type="PROSITE" id="PS50928">
    <property type="entry name" value="ABC_TM1"/>
    <property type="match status" value="1"/>
</dbReference>
<evidence type="ECO:0000313" key="11">
    <source>
        <dbReference type="EMBL" id="KGA15016.1"/>
    </source>
</evidence>
<protein>
    <recommendedName>
        <fullName evidence="10">ABC transmembrane type-1 domain-containing protein</fullName>
    </recommendedName>
</protein>
<comment type="subcellular location">
    <subcellularLocation>
        <location evidence="1">Cell membrane</location>
        <topology evidence="1">Multi-pass membrane protein</topology>
    </subcellularLocation>
</comment>
<evidence type="ECO:0000256" key="1">
    <source>
        <dbReference type="ARBA" id="ARBA00004651"/>
    </source>
</evidence>
<dbReference type="InterPro" id="IPR000515">
    <property type="entry name" value="MetI-like"/>
</dbReference>